<name>A0A848NDJ8_9BURK</name>
<dbReference type="Proteomes" id="UP000542405">
    <property type="component" value="Unassembled WGS sequence"/>
</dbReference>
<gene>
    <name evidence="1" type="ORF">HGQ98_02475</name>
</gene>
<protein>
    <submittedName>
        <fullName evidence="1">Type II toxin-antitoxin system RelE/ParE family toxin</fullName>
    </submittedName>
</protein>
<dbReference type="EMBL" id="JABBZE010000010">
    <property type="protein sequence ID" value="NMU88752.1"/>
    <property type="molecule type" value="Genomic_DNA"/>
</dbReference>
<proteinExistence type="predicted"/>
<dbReference type="NCBIfam" id="TIGR02683">
    <property type="entry name" value="upstrm_HI1419"/>
    <property type="match status" value="1"/>
</dbReference>
<organism evidence="1 2">
    <name type="scientific">Achromobacter ruhlandii</name>
    <dbReference type="NCBI Taxonomy" id="72557"/>
    <lineage>
        <taxon>Bacteria</taxon>
        <taxon>Pseudomonadati</taxon>
        <taxon>Pseudomonadota</taxon>
        <taxon>Betaproteobacteria</taxon>
        <taxon>Burkholderiales</taxon>
        <taxon>Alcaligenaceae</taxon>
        <taxon>Achromobacter</taxon>
    </lineage>
</organism>
<reference evidence="1 2" key="1">
    <citation type="submission" date="2020-04" db="EMBL/GenBank/DDBJ databases">
        <title>Achromobacter ruhlandii genome sequencing and assembly.</title>
        <authorList>
            <person name="Martins R.C.R."/>
            <person name="Perdigao-Neto L.V."/>
            <person name="Levin A.S.S."/>
            <person name="Costa S.F."/>
        </authorList>
    </citation>
    <scope>NUCLEOTIDE SEQUENCE [LARGE SCALE GENOMIC DNA]</scope>
    <source>
        <strain evidence="1 2">9035ralo</strain>
    </source>
</reference>
<dbReference type="Pfam" id="PF05973">
    <property type="entry name" value="Gp49"/>
    <property type="match status" value="1"/>
</dbReference>
<dbReference type="AlphaFoldDB" id="A0A848NDJ8"/>
<dbReference type="PANTHER" id="PTHR41791">
    <property type="entry name" value="SSL7039 PROTEIN"/>
    <property type="match status" value="1"/>
</dbReference>
<dbReference type="PIRSF" id="PIRSF028744">
    <property type="entry name" value="Addict_mod_HI1419"/>
    <property type="match status" value="1"/>
</dbReference>
<accession>A0A848NDJ8</accession>
<dbReference type="PANTHER" id="PTHR41791:SF1">
    <property type="entry name" value="SSL7039 PROTEIN"/>
    <property type="match status" value="1"/>
</dbReference>
<evidence type="ECO:0000313" key="1">
    <source>
        <dbReference type="EMBL" id="NMU88752.1"/>
    </source>
</evidence>
<dbReference type="InterPro" id="IPR009241">
    <property type="entry name" value="HigB-like"/>
</dbReference>
<dbReference type="InterPro" id="IPR014056">
    <property type="entry name" value="TypeIITA-like_toxin_pred"/>
</dbReference>
<evidence type="ECO:0000313" key="2">
    <source>
        <dbReference type="Proteomes" id="UP000542405"/>
    </source>
</evidence>
<sequence length="102" mass="11620">MLRFRETDVFSRWILGLRDMRAKALILRRLARAMAGHFGDIAPVGDGISEMRIDAGAGYRVYYRRQGQDLYLLLCGGDKKSQARDIATAKRLWAELKGKAFK</sequence>
<comment type="caution">
    <text evidence="1">The sequence shown here is derived from an EMBL/GenBank/DDBJ whole genome shotgun (WGS) entry which is preliminary data.</text>
</comment>